<gene>
    <name evidence="4" type="ORF">J3U87_26990</name>
</gene>
<evidence type="ECO:0000313" key="5">
    <source>
        <dbReference type="Proteomes" id="UP000663929"/>
    </source>
</evidence>
<dbReference type="SMART" id="SM00827">
    <property type="entry name" value="PKS_AT"/>
    <property type="match status" value="1"/>
</dbReference>
<dbReference type="AlphaFoldDB" id="A0A8A4TK98"/>
<dbReference type="GO" id="GO:0005886">
    <property type="term" value="C:plasma membrane"/>
    <property type="evidence" value="ECO:0007669"/>
    <property type="project" value="TreeGrafter"/>
</dbReference>
<dbReference type="InterPro" id="IPR016035">
    <property type="entry name" value="Acyl_Trfase/lysoPLipase"/>
</dbReference>
<keyword evidence="5" id="KW-1185">Reference proteome</keyword>
<sequence>MGKELYEGEPVFRRALEACDELARPLLGQSLIDIVFDPSKKKSDPFDRLRHTHPGCFMLGYAMSELLRSKGIRPDFVLGYSLGEWNAAVEAGVFDVQEVIPLLVRQALTFEDKTVEAGMMAILGPPEMMQERASMFEGTWLSGINFATHFCVTGTFDRLDHIETSLSDEDIICQKLPVRRGFHSPLIENGRAGYFDGLSPAKEPRIPFFSGVAGGRVDFPDQAHFWRSCREAVQFEKAVQTLERMGPLRYVDLGPSGTLANFVKYGAGRISTSKTVNILTPFGRELSMLEKAVAALR</sequence>
<evidence type="ECO:0000256" key="2">
    <source>
        <dbReference type="ARBA" id="ARBA00022553"/>
    </source>
</evidence>
<keyword evidence="4" id="KW-0808">Transferase</keyword>
<keyword evidence="4" id="KW-0012">Acyltransferase</keyword>
<evidence type="ECO:0000256" key="1">
    <source>
        <dbReference type="ARBA" id="ARBA00022450"/>
    </source>
</evidence>
<dbReference type="Proteomes" id="UP000663929">
    <property type="component" value="Chromosome"/>
</dbReference>
<dbReference type="PANTHER" id="PTHR43775">
    <property type="entry name" value="FATTY ACID SYNTHASE"/>
    <property type="match status" value="1"/>
</dbReference>
<reference evidence="4" key="1">
    <citation type="submission" date="2021-03" db="EMBL/GenBank/DDBJ databases">
        <title>Acanthopleuribacteraceae sp. M133.</title>
        <authorList>
            <person name="Wang G."/>
        </authorList>
    </citation>
    <scope>NUCLEOTIDE SEQUENCE</scope>
    <source>
        <strain evidence="4">M133</strain>
    </source>
</reference>
<dbReference type="PANTHER" id="PTHR43775:SF37">
    <property type="entry name" value="SI:DKEY-61P9.11"/>
    <property type="match status" value="1"/>
</dbReference>
<accession>A0A8A4TK98</accession>
<dbReference type="EMBL" id="CP071793">
    <property type="protein sequence ID" value="QTD49248.1"/>
    <property type="molecule type" value="Genomic_DNA"/>
</dbReference>
<organism evidence="4 5">
    <name type="scientific">Sulfidibacter corallicola</name>
    <dbReference type="NCBI Taxonomy" id="2818388"/>
    <lineage>
        <taxon>Bacteria</taxon>
        <taxon>Pseudomonadati</taxon>
        <taxon>Acidobacteriota</taxon>
        <taxon>Holophagae</taxon>
        <taxon>Acanthopleuribacterales</taxon>
        <taxon>Acanthopleuribacteraceae</taxon>
        <taxon>Sulfidibacter</taxon>
    </lineage>
</organism>
<dbReference type="InterPro" id="IPR001227">
    <property type="entry name" value="Ac_transferase_dom_sf"/>
</dbReference>
<protein>
    <submittedName>
        <fullName evidence="4">Acyltransferase domain-containing protein</fullName>
    </submittedName>
</protein>
<dbReference type="Pfam" id="PF00698">
    <property type="entry name" value="Acyl_transf_1"/>
    <property type="match status" value="1"/>
</dbReference>
<evidence type="ECO:0000313" key="4">
    <source>
        <dbReference type="EMBL" id="QTD49248.1"/>
    </source>
</evidence>
<dbReference type="GO" id="GO:0071770">
    <property type="term" value="P:DIM/DIP cell wall layer assembly"/>
    <property type="evidence" value="ECO:0007669"/>
    <property type="project" value="TreeGrafter"/>
</dbReference>
<keyword evidence="1" id="KW-0596">Phosphopantetheine</keyword>
<dbReference type="Gene3D" id="3.40.366.10">
    <property type="entry name" value="Malonyl-Coenzyme A Acyl Carrier Protein, domain 2"/>
    <property type="match status" value="1"/>
</dbReference>
<dbReference type="InterPro" id="IPR014043">
    <property type="entry name" value="Acyl_transferase_dom"/>
</dbReference>
<evidence type="ECO:0000259" key="3">
    <source>
        <dbReference type="SMART" id="SM00827"/>
    </source>
</evidence>
<name>A0A8A4TK98_SULCO</name>
<keyword evidence="2" id="KW-0597">Phosphoprotein</keyword>
<proteinExistence type="predicted"/>
<dbReference type="InterPro" id="IPR050091">
    <property type="entry name" value="PKS_NRPS_Biosynth_Enz"/>
</dbReference>
<dbReference type="KEGG" id="scor:J3U87_26990"/>
<dbReference type="GO" id="GO:0005737">
    <property type="term" value="C:cytoplasm"/>
    <property type="evidence" value="ECO:0007669"/>
    <property type="project" value="TreeGrafter"/>
</dbReference>
<dbReference type="GO" id="GO:0006633">
    <property type="term" value="P:fatty acid biosynthetic process"/>
    <property type="evidence" value="ECO:0007669"/>
    <property type="project" value="TreeGrafter"/>
</dbReference>
<dbReference type="SUPFAM" id="SSF52151">
    <property type="entry name" value="FabD/lysophospholipase-like"/>
    <property type="match status" value="1"/>
</dbReference>
<dbReference type="GO" id="GO:0004312">
    <property type="term" value="F:fatty acid synthase activity"/>
    <property type="evidence" value="ECO:0007669"/>
    <property type="project" value="TreeGrafter"/>
</dbReference>
<feature type="domain" description="Malonyl-CoA:ACP transacylase (MAT)" evidence="3">
    <location>
        <begin position="1"/>
        <end position="275"/>
    </location>
</feature>